<sequence>MARNMNFSSINGSVNAIIPAYNGREYSVQSCLLDHSGIDYEEARPNIFAYDHLTTKKLVVIYKQEESSEENASVSKNVPKPTAAAPVVLKSHLDRFDTNNNAKLYFGCYEE</sequence>
<keyword evidence="2" id="KW-1185">Reference proteome</keyword>
<dbReference type="AlphaFoldDB" id="A0A168IZB2"/>
<gene>
    <name evidence="1" type="ORF">MUCCIDRAFT_114035</name>
</gene>
<dbReference type="EMBL" id="AMYB01000007">
    <property type="protein sequence ID" value="OAD00552.1"/>
    <property type="molecule type" value="Genomic_DNA"/>
</dbReference>
<proteinExistence type="predicted"/>
<name>A0A168IZB2_MUCCL</name>
<accession>A0A168IZB2</accession>
<evidence type="ECO:0000313" key="2">
    <source>
        <dbReference type="Proteomes" id="UP000077051"/>
    </source>
</evidence>
<protein>
    <submittedName>
        <fullName evidence="1">Uncharacterized protein</fullName>
    </submittedName>
</protein>
<reference evidence="1 2" key="1">
    <citation type="submission" date="2015-06" db="EMBL/GenBank/DDBJ databases">
        <title>Expansion of signal transduction pathways in fungi by whole-genome duplication.</title>
        <authorList>
            <consortium name="DOE Joint Genome Institute"/>
            <person name="Corrochano L.M."/>
            <person name="Kuo A."/>
            <person name="Marcet-Houben M."/>
            <person name="Polaino S."/>
            <person name="Salamov A."/>
            <person name="Villalobos J.M."/>
            <person name="Alvarez M.I."/>
            <person name="Avalos J."/>
            <person name="Benito E.P."/>
            <person name="Benoit I."/>
            <person name="Burger G."/>
            <person name="Camino L.P."/>
            <person name="Canovas D."/>
            <person name="Cerda-Olmedo E."/>
            <person name="Cheng J.-F."/>
            <person name="Dominguez A."/>
            <person name="Elias M."/>
            <person name="Eslava A.P."/>
            <person name="Glaser F."/>
            <person name="Grimwood J."/>
            <person name="Gutierrez G."/>
            <person name="Heitman J."/>
            <person name="Henrissat B."/>
            <person name="Iturriaga E.A."/>
            <person name="Lang B.F."/>
            <person name="Lavin J.L."/>
            <person name="Lee S."/>
            <person name="Li W."/>
            <person name="Lindquist E."/>
            <person name="Lopez-Garcia S."/>
            <person name="Luque E.M."/>
            <person name="Marcos A.T."/>
            <person name="Martin J."/>
            <person name="Mccluskey K."/>
            <person name="Medina H.R."/>
            <person name="Miralles-Duran A."/>
            <person name="Miyazaki A."/>
            <person name="Munoz-Torres E."/>
            <person name="Oguiza J.A."/>
            <person name="Ohm R."/>
            <person name="Olmedo M."/>
            <person name="Orejas M."/>
            <person name="Ortiz-Castellanos L."/>
            <person name="Pisabarro A.G."/>
            <person name="Rodriguez-Romero J."/>
            <person name="Ruiz-Herrera J."/>
            <person name="Ruiz-Vazquez R."/>
            <person name="Sanz C."/>
            <person name="Schackwitz W."/>
            <person name="Schmutz J."/>
            <person name="Shahriari M."/>
            <person name="Shelest E."/>
            <person name="Silva-Franco F."/>
            <person name="Soanes D."/>
            <person name="Syed K."/>
            <person name="Tagua V.G."/>
            <person name="Talbot N.J."/>
            <person name="Thon M."/>
            <person name="De Vries R.P."/>
            <person name="Wiebenga A."/>
            <person name="Yadav J.S."/>
            <person name="Braun E.L."/>
            <person name="Baker S."/>
            <person name="Garre V."/>
            <person name="Horwitz B."/>
            <person name="Torres-Martinez S."/>
            <person name="Idnurm A."/>
            <person name="Herrera-Estrella A."/>
            <person name="Gabaldon T."/>
            <person name="Grigoriev I.V."/>
        </authorList>
    </citation>
    <scope>NUCLEOTIDE SEQUENCE [LARGE SCALE GENOMIC DNA]</scope>
    <source>
        <strain evidence="1 2">CBS 277.49</strain>
    </source>
</reference>
<dbReference type="VEuPathDB" id="FungiDB:MUCCIDRAFT_114035"/>
<organism evidence="1 2">
    <name type="scientific">Mucor lusitanicus CBS 277.49</name>
    <dbReference type="NCBI Taxonomy" id="747725"/>
    <lineage>
        <taxon>Eukaryota</taxon>
        <taxon>Fungi</taxon>
        <taxon>Fungi incertae sedis</taxon>
        <taxon>Mucoromycota</taxon>
        <taxon>Mucoromycotina</taxon>
        <taxon>Mucoromycetes</taxon>
        <taxon>Mucorales</taxon>
        <taxon>Mucorineae</taxon>
        <taxon>Mucoraceae</taxon>
        <taxon>Mucor</taxon>
    </lineage>
</organism>
<comment type="caution">
    <text evidence="1">The sequence shown here is derived from an EMBL/GenBank/DDBJ whole genome shotgun (WGS) entry which is preliminary data.</text>
</comment>
<dbReference type="Proteomes" id="UP000077051">
    <property type="component" value="Unassembled WGS sequence"/>
</dbReference>
<evidence type="ECO:0000313" key="1">
    <source>
        <dbReference type="EMBL" id="OAD00552.1"/>
    </source>
</evidence>